<reference evidence="1 2" key="1">
    <citation type="journal article" date="2022" name="bioRxiv">
        <title>The genome of the oomycete Peronosclerospora sorghi, a cosmopolitan pathogen of maize and sorghum, is inflated with dispersed pseudogenes.</title>
        <authorList>
            <person name="Fletcher K."/>
            <person name="Martin F."/>
            <person name="Isakeit T."/>
            <person name="Cavanaugh K."/>
            <person name="Magill C."/>
            <person name="Michelmore R."/>
        </authorList>
    </citation>
    <scope>NUCLEOTIDE SEQUENCE [LARGE SCALE GENOMIC DNA]</scope>
    <source>
        <strain evidence="1">P6</strain>
    </source>
</reference>
<dbReference type="EMBL" id="CM047581">
    <property type="protein sequence ID" value="KAI9916425.1"/>
    <property type="molecule type" value="Genomic_DNA"/>
</dbReference>
<sequence length="80" mass="9098">MYGATYVMIFSERLLLLPETNRAAHSGPIISVSEPSNEGSSLLLALERDVHYRYLVPLAIPVTILDCYANWVCLKFFRHN</sequence>
<gene>
    <name evidence="1" type="ORF">PsorP6_017121</name>
</gene>
<dbReference type="Proteomes" id="UP001163321">
    <property type="component" value="Chromosome 2"/>
</dbReference>
<evidence type="ECO:0000313" key="1">
    <source>
        <dbReference type="EMBL" id="KAI9916425.1"/>
    </source>
</evidence>
<protein>
    <submittedName>
        <fullName evidence="1">Uncharacterized protein</fullName>
    </submittedName>
</protein>
<name>A0ACC0WCQ5_9STRA</name>
<proteinExistence type="predicted"/>
<comment type="caution">
    <text evidence="1">The sequence shown here is derived from an EMBL/GenBank/DDBJ whole genome shotgun (WGS) entry which is preliminary data.</text>
</comment>
<evidence type="ECO:0000313" key="2">
    <source>
        <dbReference type="Proteomes" id="UP001163321"/>
    </source>
</evidence>
<keyword evidence="2" id="KW-1185">Reference proteome</keyword>
<organism evidence="1 2">
    <name type="scientific">Peronosclerospora sorghi</name>
    <dbReference type="NCBI Taxonomy" id="230839"/>
    <lineage>
        <taxon>Eukaryota</taxon>
        <taxon>Sar</taxon>
        <taxon>Stramenopiles</taxon>
        <taxon>Oomycota</taxon>
        <taxon>Peronosporomycetes</taxon>
        <taxon>Peronosporales</taxon>
        <taxon>Peronosporaceae</taxon>
        <taxon>Peronosclerospora</taxon>
    </lineage>
</organism>
<accession>A0ACC0WCQ5</accession>